<feature type="transmembrane region" description="Helical" evidence="8">
    <location>
        <begin position="269"/>
        <end position="294"/>
    </location>
</feature>
<feature type="transmembrane region" description="Helical" evidence="8">
    <location>
        <begin position="401"/>
        <end position="423"/>
    </location>
</feature>
<dbReference type="Proteomes" id="UP001519363">
    <property type="component" value="Unassembled WGS sequence"/>
</dbReference>
<evidence type="ECO:0000256" key="5">
    <source>
        <dbReference type="ARBA" id="ARBA00022692"/>
    </source>
</evidence>
<name>A0ABS5AL82_9PSEU</name>
<feature type="transmembrane region" description="Helical" evidence="8">
    <location>
        <begin position="98"/>
        <end position="118"/>
    </location>
</feature>
<evidence type="ECO:0000256" key="7">
    <source>
        <dbReference type="ARBA" id="ARBA00023136"/>
    </source>
</evidence>
<evidence type="ECO:0000313" key="11">
    <source>
        <dbReference type="Proteomes" id="UP001519363"/>
    </source>
</evidence>
<evidence type="ECO:0000256" key="6">
    <source>
        <dbReference type="ARBA" id="ARBA00022989"/>
    </source>
</evidence>
<keyword evidence="3" id="KW-1003">Cell membrane</keyword>
<sequence length="533" mass="54706">MAPARAGLTAGRVGLGLLAAVPVAFLGLFFAWPVAAILGLGLGGTGVGKTLADPATWELVAFTLGQAAAATGVALLAGMPVAYVLARCQVPGRAFLRLAITVPFVLPTVVVGLAFRAVLGDAGVVGIVLANAFFNVAVVARTVGGLWAHLDRRAEDAARALGASRWRTFVSVTLPALGPAIGSAAAVVFLFCSTAFGVVLILGGSRLRTLETEIYLRTVNLLDLSGAAALSLLQLGAVLAALLVGTVLRRRREAALKLRAAQESLRRPVGGEWAVVAAAGVVIALLLVPILGLLTRSLSTSDGWSLAGYRALATGGTQGTLAVSGFDAALNSVRAAWDATLLALVLGLLASVVLSRVRTRRAGEALDLALMLPLGVSAVTVGFGYLVTMDALPGDFRTSPLLVPLAQALVVTPLVVRMVLPVLRAVDDRLRQAAGTLGAGPFRVWREVDLPLAGRAVLAAAGFGFVVALGEFGATSFLARPEAPTLPVAIARLIARPGEINEAMAYAACALLMVVTGLAVLVIERLRIGTGEF</sequence>
<dbReference type="PROSITE" id="PS50928">
    <property type="entry name" value="ABC_TM1"/>
    <property type="match status" value="2"/>
</dbReference>
<feature type="domain" description="ABC transmembrane type-1" evidence="9">
    <location>
        <begin position="60"/>
        <end position="243"/>
    </location>
</feature>
<gene>
    <name evidence="10" type="ORF">JOF53_005297</name>
</gene>
<proteinExistence type="inferred from homology"/>
<dbReference type="Pfam" id="PF00528">
    <property type="entry name" value="BPD_transp_1"/>
    <property type="match status" value="2"/>
</dbReference>
<evidence type="ECO:0000256" key="2">
    <source>
        <dbReference type="ARBA" id="ARBA00022448"/>
    </source>
</evidence>
<feature type="transmembrane region" description="Helical" evidence="8">
    <location>
        <begin position="12"/>
        <end position="39"/>
    </location>
</feature>
<evidence type="ECO:0000313" key="10">
    <source>
        <dbReference type="EMBL" id="MBP2476425.1"/>
    </source>
</evidence>
<comment type="subcellular location">
    <subcellularLocation>
        <location evidence="1">Cell inner membrane</location>
        <topology evidence="1">Multi-pass membrane protein</topology>
    </subcellularLocation>
    <subcellularLocation>
        <location evidence="8">Cell membrane</location>
        <topology evidence="8">Multi-pass membrane protein</topology>
    </subcellularLocation>
</comment>
<feature type="domain" description="ABC transmembrane type-1" evidence="9">
    <location>
        <begin position="329"/>
        <end position="524"/>
    </location>
</feature>
<organism evidence="10 11">
    <name type="scientific">Crossiella equi</name>
    <dbReference type="NCBI Taxonomy" id="130796"/>
    <lineage>
        <taxon>Bacteria</taxon>
        <taxon>Bacillati</taxon>
        <taxon>Actinomycetota</taxon>
        <taxon>Actinomycetes</taxon>
        <taxon>Pseudonocardiales</taxon>
        <taxon>Pseudonocardiaceae</taxon>
        <taxon>Crossiella</taxon>
    </lineage>
</organism>
<feature type="transmembrane region" description="Helical" evidence="8">
    <location>
        <begin position="456"/>
        <end position="479"/>
    </location>
</feature>
<accession>A0ABS5AL82</accession>
<dbReference type="RefSeq" id="WP_307850171.1">
    <property type="nucleotide sequence ID" value="NZ_JAGIOO010000001.1"/>
</dbReference>
<dbReference type="PANTHER" id="PTHR43357">
    <property type="entry name" value="INNER MEMBRANE ABC TRANSPORTER PERMEASE PROTEIN YDCV"/>
    <property type="match status" value="1"/>
</dbReference>
<reference evidence="10 11" key="1">
    <citation type="submission" date="2021-03" db="EMBL/GenBank/DDBJ databases">
        <title>Sequencing the genomes of 1000 actinobacteria strains.</title>
        <authorList>
            <person name="Klenk H.-P."/>
        </authorList>
    </citation>
    <scope>NUCLEOTIDE SEQUENCE [LARGE SCALE GENOMIC DNA]</scope>
    <source>
        <strain evidence="10 11">DSM 44580</strain>
    </source>
</reference>
<evidence type="ECO:0000256" key="1">
    <source>
        <dbReference type="ARBA" id="ARBA00004429"/>
    </source>
</evidence>
<feature type="transmembrane region" description="Helical" evidence="8">
    <location>
        <begin position="503"/>
        <end position="523"/>
    </location>
</feature>
<feature type="transmembrane region" description="Helical" evidence="8">
    <location>
        <begin position="169"/>
        <end position="202"/>
    </location>
</feature>
<evidence type="ECO:0000256" key="3">
    <source>
        <dbReference type="ARBA" id="ARBA00022475"/>
    </source>
</evidence>
<keyword evidence="5 8" id="KW-0812">Transmembrane</keyword>
<dbReference type="PANTHER" id="PTHR43357:SF4">
    <property type="entry name" value="INNER MEMBRANE ABC TRANSPORTER PERMEASE PROTEIN YDCV"/>
    <property type="match status" value="1"/>
</dbReference>
<comment type="similarity">
    <text evidence="8">Belongs to the binding-protein-dependent transport system permease family.</text>
</comment>
<evidence type="ECO:0000259" key="9">
    <source>
        <dbReference type="PROSITE" id="PS50928"/>
    </source>
</evidence>
<keyword evidence="4" id="KW-0997">Cell inner membrane</keyword>
<protein>
    <submittedName>
        <fullName evidence="10">Thiamine transport system permease protein</fullName>
    </submittedName>
</protein>
<feature type="transmembrane region" description="Helical" evidence="8">
    <location>
        <begin position="335"/>
        <end position="354"/>
    </location>
</feature>
<keyword evidence="7 8" id="KW-0472">Membrane</keyword>
<keyword evidence="2 8" id="KW-0813">Transport</keyword>
<keyword evidence="6 8" id="KW-1133">Transmembrane helix</keyword>
<evidence type="ECO:0000256" key="8">
    <source>
        <dbReference type="RuleBase" id="RU363032"/>
    </source>
</evidence>
<dbReference type="SUPFAM" id="SSF161098">
    <property type="entry name" value="MetI-like"/>
    <property type="match status" value="2"/>
</dbReference>
<keyword evidence="11" id="KW-1185">Reference proteome</keyword>
<comment type="caution">
    <text evidence="10">The sequence shown here is derived from an EMBL/GenBank/DDBJ whole genome shotgun (WGS) entry which is preliminary data.</text>
</comment>
<dbReference type="EMBL" id="JAGIOO010000001">
    <property type="protein sequence ID" value="MBP2476425.1"/>
    <property type="molecule type" value="Genomic_DNA"/>
</dbReference>
<dbReference type="Gene3D" id="1.10.3720.10">
    <property type="entry name" value="MetI-like"/>
    <property type="match status" value="2"/>
</dbReference>
<feature type="transmembrane region" description="Helical" evidence="8">
    <location>
        <begin position="124"/>
        <end position="148"/>
    </location>
</feature>
<feature type="transmembrane region" description="Helical" evidence="8">
    <location>
        <begin position="222"/>
        <end position="248"/>
    </location>
</feature>
<dbReference type="InterPro" id="IPR035906">
    <property type="entry name" value="MetI-like_sf"/>
</dbReference>
<dbReference type="InterPro" id="IPR000515">
    <property type="entry name" value="MetI-like"/>
</dbReference>
<feature type="transmembrane region" description="Helical" evidence="8">
    <location>
        <begin position="366"/>
        <end position="389"/>
    </location>
</feature>
<evidence type="ECO:0000256" key="4">
    <source>
        <dbReference type="ARBA" id="ARBA00022519"/>
    </source>
</evidence>
<dbReference type="CDD" id="cd06261">
    <property type="entry name" value="TM_PBP2"/>
    <property type="match status" value="2"/>
</dbReference>
<feature type="transmembrane region" description="Helical" evidence="8">
    <location>
        <begin position="59"/>
        <end position="86"/>
    </location>
</feature>